<keyword evidence="2 4" id="KW-0863">Zinc-finger</keyword>
<dbReference type="PANTHER" id="PTHR34396">
    <property type="entry name" value="OS03G0264950 PROTEIN-RELATED"/>
    <property type="match status" value="1"/>
</dbReference>
<feature type="region of interest" description="Disordered" evidence="5">
    <location>
        <begin position="111"/>
        <end position="132"/>
    </location>
</feature>
<keyword evidence="8" id="KW-1185">Reference proteome</keyword>
<keyword evidence="1" id="KW-0479">Metal-binding</keyword>
<feature type="region of interest" description="Disordered" evidence="5">
    <location>
        <begin position="55"/>
        <end position="92"/>
    </location>
</feature>
<dbReference type="GO" id="GO:1990837">
    <property type="term" value="F:sequence-specific double-stranded DNA binding"/>
    <property type="evidence" value="ECO:0007669"/>
    <property type="project" value="TreeGrafter"/>
</dbReference>
<dbReference type="GO" id="GO:0008270">
    <property type="term" value="F:zinc ion binding"/>
    <property type="evidence" value="ECO:0007669"/>
    <property type="project" value="UniProtKB-KW"/>
</dbReference>
<reference evidence="7" key="1">
    <citation type="journal article" date="2023" name="Plant J.">
        <title>Genome sequences and population genomics provide insights into the demographic history, inbreeding, and mutation load of two 'living fossil' tree species of Dipteronia.</title>
        <authorList>
            <person name="Feng Y."/>
            <person name="Comes H.P."/>
            <person name="Chen J."/>
            <person name="Zhu S."/>
            <person name="Lu R."/>
            <person name="Zhang X."/>
            <person name="Li P."/>
            <person name="Qiu J."/>
            <person name="Olsen K.M."/>
            <person name="Qiu Y."/>
        </authorList>
    </citation>
    <scope>NUCLEOTIDE SEQUENCE</scope>
    <source>
        <strain evidence="7">NBL</strain>
    </source>
</reference>
<dbReference type="EMBL" id="JANJYJ010000001">
    <property type="protein sequence ID" value="KAK3232202.1"/>
    <property type="molecule type" value="Genomic_DNA"/>
</dbReference>
<evidence type="ECO:0000313" key="7">
    <source>
        <dbReference type="EMBL" id="KAK3232202.1"/>
    </source>
</evidence>
<dbReference type="InterPro" id="IPR036236">
    <property type="entry name" value="Znf_C2H2_sf"/>
</dbReference>
<dbReference type="InterPro" id="IPR053031">
    <property type="entry name" value="Cuticle_assoc_protein"/>
</dbReference>
<protein>
    <recommendedName>
        <fullName evidence="6">BED-type domain-containing protein</fullName>
    </recommendedName>
</protein>
<dbReference type="AlphaFoldDB" id="A0AAE0B9B3"/>
<accession>A0AAE0B9B3</accession>
<gene>
    <name evidence="7" type="ORF">Dsin_004083</name>
</gene>
<feature type="compositionally biased region" description="Low complexity" evidence="5">
    <location>
        <begin position="70"/>
        <end position="80"/>
    </location>
</feature>
<feature type="domain" description="BED-type" evidence="6">
    <location>
        <begin position="129"/>
        <end position="204"/>
    </location>
</feature>
<dbReference type="Proteomes" id="UP001281410">
    <property type="component" value="Unassembled WGS sequence"/>
</dbReference>
<dbReference type="GO" id="GO:0005634">
    <property type="term" value="C:nucleus"/>
    <property type="evidence" value="ECO:0007669"/>
    <property type="project" value="TreeGrafter"/>
</dbReference>
<dbReference type="PROSITE" id="PS50808">
    <property type="entry name" value="ZF_BED"/>
    <property type="match status" value="1"/>
</dbReference>
<dbReference type="Pfam" id="PF02892">
    <property type="entry name" value="zf-BED"/>
    <property type="match status" value="1"/>
</dbReference>
<comment type="caution">
    <text evidence="7">The sequence shown here is derived from an EMBL/GenBank/DDBJ whole genome shotgun (WGS) entry which is preliminary data.</text>
</comment>
<dbReference type="PANTHER" id="PTHR34396:SF25">
    <property type="entry name" value="BOUNDARY ELEMENT ASSOCIATED FACTOR"/>
    <property type="match status" value="1"/>
</dbReference>
<dbReference type="InterPro" id="IPR003656">
    <property type="entry name" value="Znf_BED"/>
</dbReference>
<evidence type="ECO:0000256" key="1">
    <source>
        <dbReference type="ARBA" id="ARBA00022723"/>
    </source>
</evidence>
<organism evidence="7 8">
    <name type="scientific">Dipteronia sinensis</name>
    <dbReference type="NCBI Taxonomy" id="43782"/>
    <lineage>
        <taxon>Eukaryota</taxon>
        <taxon>Viridiplantae</taxon>
        <taxon>Streptophyta</taxon>
        <taxon>Embryophyta</taxon>
        <taxon>Tracheophyta</taxon>
        <taxon>Spermatophyta</taxon>
        <taxon>Magnoliopsida</taxon>
        <taxon>eudicotyledons</taxon>
        <taxon>Gunneridae</taxon>
        <taxon>Pentapetalae</taxon>
        <taxon>rosids</taxon>
        <taxon>malvids</taxon>
        <taxon>Sapindales</taxon>
        <taxon>Sapindaceae</taxon>
        <taxon>Hippocastanoideae</taxon>
        <taxon>Acereae</taxon>
        <taxon>Dipteronia</taxon>
    </lineage>
</organism>
<evidence type="ECO:0000259" key="6">
    <source>
        <dbReference type="PROSITE" id="PS50808"/>
    </source>
</evidence>
<evidence type="ECO:0000256" key="4">
    <source>
        <dbReference type="PROSITE-ProRule" id="PRU00027"/>
    </source>
</evidence>
<evidence type="ECO:0000256" key="2">
    <source>
        <dbReference type="ARBA" id="ARBA00022771"/>
    </source>
</evidence>
<evidence type="ECO:0000313" key="8">
    <source>
        <dbReference type="Proteomes" id="UP001281410"/>
    </source>
</evidence>
<dbReference type="SUPFAM" id="SSF57667">
    <property type="entry name" value="beta-beta-alpha zinc fingers"/>
    <property type="match status" value="1"/>
</dbReference>
<proteinExistence type="predicted"/>
<keyword evidence="3" id="KW-0862">Zinc</keyword>
<evidence type="ECO:0000256" key="3">
    <source>
        <dbReference type="ARBA" id="ARBA00022833"/>
    </source>
</evidence>
<sequence>MKRDGHRFARVKTVINLLICAAPPWLIRQFMKCRKWHCKPALSRAKDSAFKRSLGSTSLENQASPTMAIGSSSAEASGSSLFEDQLEPQGSHEQVIHDAAIEPAQIDHDETVNPDVEVLTPPPPPKGRKKRSDAWAYFTSVRDPDGKEWVVCEGCTKTYARSRKKETSNMLKHLKKCPGRRNGGEDKPADTRCIKLHVLSNKKIAPDQEWNQLTQARSIIEKGHPWSMVQQSTLKAAILRVYEGEKKELRRSLGNLSCRLNLTMNLLKHESHDSKTIYCYLTLHFIDDNWELWKKILSFKKLVSWESHWDLSVAFRDMLLDWKSAKIYAL</sequence>
<evidence type="ECO:0000256" key="5">
    <source>
        <dbReference type="SAM" id="MobiDB-lite"/>
    </source>
</evidence>
<dbReference type="GO" id="GO:0006357">
    <property type="term" value="P:regulation of transcription by RNA polymerase II"/>
    <property type="evidence" value="ECO:0007669"/>
    <property type="project" value="TreeGrafter"/>
</dbReference>
<dbReference type="SMART" id="SM00614">
    <property type="entry name" value="ZnF_BED"/>
    <property type="match status" value="1"/>
</dbReference>
<feature type="compositionally biased region" description="Polar residues" evidence="5">
    <location>
        <begin position="55"/>
        <end position="65"/>
    </location>
</feature>
<name>A0AAE0B9B3_9ROSI</name>